<evidence type="ECO:0000313" key="2">
    <source>
        <dbReference type="EMBL" id="MDH1631097.1"/>
    </source>
</evidence>
<reference evidence="2" key="1">
    <citation type="submission" date="2022-09" db="EMBL/GenBank/DDBJ databases">
        <title>Intensive care unit water sources are persistently colonized with multi-drug resistant bacteria and are the site of extensive horizontal gene transfer of antibiotic resistance genes.</title>
        <authorList>
            <person name="Diorio-Toth L."/>
        </authorList>
    </citation>
    <scope>NUCLEOTIDE SEQUENCE</scope>
    <source>
        <strain evidence="2">GD03782</strain>
    </source>
</reference>
<feature type="domain" description="Type III secretion system effector delivery regulator TyeA" evidence="1">
    <location>
        <begin position="7"/>
        <end position="85"/>
    </location>
</feature>
<dbReference type="InterPro" id="IPR013351">
    <property type="entry name" value="T3SS_TyeA-rel"/>
</dbReference>
<gene>
    <name evidence="2" type="ORF">N5I14_12670</name>
</gene>
<organism evidence="2 3">
    <name type="scientific">Pseudomonas mosselii</name>
    <dbReference type="NCBI Taxonomy" id="78327"/>
    <lineage>
        <taxon>Bacteria</taxon>
        <taxon>Pseudomonadati</taxon>
        <taxon>Pseudomonadota</taxon>
        <taxon>Gammaproteobacteria</taxon>
        <taxon>Pseudomonadales</taxon>
        <taxon>Pseudomonadaceae</taxon>
        <taxon>Pseudomonas</taxon>
    </lineage>
</organism>
<proteinExistence type="predicted"/>
<dbReference type="Pfam" id="PF09059">
    <property type="entry name" value="TyeA"/>
    <property type="match status" value="1"/>
</dbReference>
<dbReference type="Gene3D" id="1.20.1280.80">
    <property type="match status" value="1"/>
</dbReference>
<dbReference type="InterPro" id="IPR038347">
    <property type="entry name" value="TyeA_sf"/>
</dbReference>
<dbReference type="RefSeq" id="WP_280082064.1">
    <property type="nucleotide sequence ID" value="NZ_JAOCGG010000022.1"/>
</dbReference>
<dbReference type="NCBIfam" id="TIGR02511">
    <property type="entry name" value="type_III_tyeA"/>
    <property type="match status" value="1"/>
</dbReference>
<accession>A0AA42RXD3</accession>
<sequence>MAYGPSDLVSDLLALIDKRWVTEQDILRLLAALPLVPGAQRVHCLRELRRIFRLLPVQVFSEEAQREHLLAVCQLTMDQLIDDEEASLRGVREE</sequence>
<evidence type="ECO:0000313" key="3">
    <source>
        <dbReference type="Proteomes" id="UP001160882"/>
    </source>
</evidence>
<dbReference type="SUPFAM" id="SSF140591">
    <property type="entry name" value="Type III secretion system domain"/>
    <property type="match status" value="1"/>
</dbReference>
<dbReference type="Proteomes" id="UP001160882">
    <property type="component" value="Unassembled WGS sequence"/>
</dbReference>
<dbReference type="InterPro" id="IPR015144">
    <property type="entry name" value="T3SS_TyeA"/>
</dbReference>
<dbReference type="AlphaFoldDB" id="A0AA42RXD3"/>
<comment type="caution">
    <text evidence="2">The sequence shown here is derived from an EMBL/GenBank/DDBJ whole genome shotgun (WGS) entry which is preliminary data.</text>
</comment>
<name>A0AA42RXD3_9PSED</name>
<dbReference type="EMBL" id="JAOCGG010000022">
    <property type="protein sequence ID" value="MDH1631097.1"/>
    <property type="molecule type" value="Genomic_DNA"/>
</dbReference>
<evidence type="ECO:0000259" key="1">
    <source>
        <dbReference type="Pfam" id="PF09059"/>
    </source>
</evidence>
<protein>
    <submittedName>
        <fullName evidence="2">TyeA family type III secretion system gatekeeper subunit</fullName>
    </submittedName>
</protein>